<evidence type="ECO:0000256" key="3">
    <source>
        <dbReference type="PROSITE-ProRule" id="PRU00289"/>
    </source>
</evidence>
<feature type="domain" description="FtsK" evidence="5">
    <location>
        <begin position="376"/>
        <end position="559"/>
    </location>
</feature>
<accession>A0A5B8M760</accession>
<reference evidence="6 7" key="1">
    <citation type="submission" date="2019-07" db="EMBL/GenBank/DDBJ databases">
        <title>Full genome sequence of Humibacter sp. WJ7-1.</title>
        <authorList>
            <person name="Im W.-T."/>
        </authorList>
    </citation>
    <scope>NUCLEOTIDE SEQUENCE [LARGE SCALE GENOMIC DNA]</scope>
    <source>
        <strain evidence="6 7">WJ7-1</strain>
    </source>
</reference>
<feature type="binding site" evidence="3">
    <location>
        <begin position="394"/>
        <end position="401"/>
    </location>
    <ligand>
        <name>ATP</name>
        <dbReference type="ChEBI" id="CHEBI:30616"/>
    </ligand>
</feature>
<dbReference type="Pfam" id="PF01580">
    <property type="entry name" value="FtsK_SpoIIIE"/>
    <property type="match status" value="1"/>
</dbReference>
<dbReference type="PANTHER" id="PTHR22683:SF1">
    <property type="entry name" value="TYPE VII SECRETION SYSTEM PROTEIN ESSC"/>
    <property type="match status" value="1"/>
</dbReference>
<keyword evidence="1 3" id="KW-0547">Nucleotide-binding</keyword>
<dbReference type="InterPro" id="IPR003959">
    <property type="entry name" value="ATPase_AAA_core"/>
</dbReference>
<gene>
    <name evidence="6" type="ORF">FPZ11_19075</name>
</gene>
<evidence type="ECO:0000256" key="2">
    <source>
        <dbReference type="ARBA" id="ARBA00022840"/>
    </source>
</evidence>
<feature type="transmembrane region" description="Helical" evidence="4">
    <location>
        <begin position="26"/>
        <end position="45"/>
    </location>
</feature>
<dbReference type="GO" id="GO:0005524">
    <property type="term" value="F:ATP binding"/>
    <property type="evidence" value="ECO:0007669"/>
    <property type="project" value="UniProtKB-UniRule"/>
</dbReference>
<dbReference type="OrthoDB" id="9807790at2"/>
<dbReference type="Pfam" id="PF00004">
    <property type="entry name" value="AAA"/>
    <property type="match status" value="1"/>
</dbReference>
<dbReference type="EMBL" id="CP042305">
    <property type="protein sequence ID" value="QDZ16568.1"/>
    <property type="molecule type" value="Genomic_DNA"/>
</dbReference>
<evidence type="ECO:0000256" key="4">
    <source>
        <dbReference type="SAM" id="Phobius"/>
    </source>
</evidence>
<keyword evidence="7" id="KW-1185">Reference proteome</keyword>
<keyword evidence="4" id="KW-0472">Membrane</keyword>
<evidence type="ECO:0000256" key="1">
    <source>
        <dbReference type="ARBA" id="ARBA00022741"/>
    </source>
</evidence>
<protein>
    <recommendedName>
        <fullName evidence="5">FtsK domain-containing protein</fullName>
    </recommendedName>
</protein>
<proteinExistence type="predicted"/>
<evidence type="ECO:0000313" key="7">
    <source>
        <dbReference type="Proteomes" id="UP000320216"/>
    </source>
</evidence>
<dbReference type="AlphaFoldDB" id="A0A5B8M760"/>
<dbReference type="GO" id="GO:0003677">
    <property type="term" value="F:DNA binding"/>
    <property type="evidence" value="ECO:0007669"/>
    <property type="project" value="InterPro"/>
</dbReference>
<dbReference type="RefSeq" id="WP_146322572.1">
    <property type="nucleotide sequence ID" value="NZ_CP042305.1"/>
</dbReference>
<sequence length="980" mass="100840">MTVLGRSPHDAVVLPRRAPAPARGTFPVLAVLAPVAGAAVLYAVIGSPMMLAFAALSPVIAIAGAVDGRIAARRRRRADARTHAAESAVFLDSVSSAHRAERAALDAEHPSAAALLADASHRSRRWTAPSARLAVVRIGTGTTASRLVVSGSAESEEDLELVAAARSLADAPILGDPADGIGVVGPLPAARALVRGLVVQLAHAHPPGALALDAPDAEAYRWLAGYPHAGRAHAAPLVVHVSDTGEDPAGGKLRADAQASMARRNEPLGEAILAVAPSVETLPSGCRLVVRVEADGDLRMLSAAAEQTGARAELITAQQALGFGTALAVEAAARGIAAVSPLAEHVELAELGAAVDADRTAAADAALPATFCVSDAGPLVIDLVASGPHAVVTGTTGSGKSELLTSWVLGIASAASPLVVNFLLVDFKGGTAFQRLAALPHTVGVVTDLGHGEALRALKSLRAEIRRREAELARRAASDLRDAPDAFPRLVIVVDEAAAMLAAFPDLAALFVDIAARGRALGMHLVLATQRATGVLGDALIANCALRISLRLSSEADSAALLGTDAAARLPHGIPGRLVVSRDGTTVIAQAASARDSDIESVVSRFAGGVVPRAPWLPALPSRIPLSAFGASPPDSVVIGAGDDPDRQVQEGIVYRPTAAHLLVQGARGSGKSTVLAAVGAQWTGEVVVVPADVEGAWDALSTAAARPACDDPAPCLVLLDDVDALLERFDDEHRDAVVERIRALLIDGPRAGTALVCTASSLPSALRAVAGRFGERLVLRQSDRQEHVLAGAPAELYDADAPPGRGVWRERACQVMLVPPPPLPIRFPPPELEFEAGTVTVVVTQNPEAVLTGFAAADLDVEVIDVGAIGTDSPGVGDSTSPVGVVADRPDHDAGTHSSGGVSVRTTARAVVLVGDAETWQSRFGLLARVRSRAVMVFDGCPLPHLRALLHTRELPPTTVPGHVLVREPSGVFSRARMP</sequence>
<evidence type="ECO:0000259" key="5">
    <source>
        <dbReference type="PROSITE" id="PS50901"/>
    </source>
</evidence>
<evidence type="ECO:0000313" key="6">
    <source>
        <dbReference type="EMBL" id="QDZ16568.1"/>
    </source>
</evidence>
<feature type="transmembrane region" description="Helical" evidence="4">
    <location>
        <begin position="407"/>
        <end position="425"/>
    </location>
</feature>
<dbReference type="SUPFAM" id="SSF52540">
    <property type="entry name" value="P-loop containing nucleoside triphosphate hydrolases"/>
    <property type="match status" value="2"/>
</dbReference>
<dbReference type="InterPro" id="IPR003593">
    <property type="entry name" value="AAA+_ATPase"/>
</dbReference>
<dbReference type="InterPro" id="IPR050206">
    <property type="entry name" value="FtsK/SpoIIIE/SftA"/>
</dbReference>
<feature type="transmembrane region" description="Helical" evidence="4">
    <location>
        <begin position="51"/>
        <end position="72"/>
    </location>
</feature>
<dbReference type="Gene3D" id="3.40.50.300">
    <property type="entry name" value="P-loop containing nucleotide triphosphate hydrolases"/>
    <property type="match status" value="3"/>
</dbReference>
<dbReference type="Proteomes" id="UP000320216">
    <property type="component" value="Chromosome"/>
</dbReference>
<dbReference type="KEGG" id="huw:FPZ11_19075"/>
<dbReference type="GO" id="GO:0016887">
    <property type="term" value="F:ATP hydrolysis activity"/>
    <property type="evidence" value="ECO:0007669"/>
    <property type="project" value="InterPro"/>
</dbReference>
<dbReference type="PROSITE" id="PS50901">
    <property type="entry name" value="FTSK"/>
    <property type="match status" value="1"/>
</dbReference>
<dbReference type="InterPro" id="IPR002543">
    <property type="entry name" value="FtsK_dom"/>
</dbReference>
<keyword evidence="2 3" id="KW-0067">ATP-binding</keyword>
<keyword evidence="4" id="KW-0812">Transmembrane</keyword>
<dbReference type="CDD" id="cd01127">
    <property type="entry name" value="TrwB_TraG_TraD_VirD4"/>
    <property type="match status" value="1"/>
</dbReference>
<dbReference type="PANTHER" id="PTHR22683">
    <property type="entry name" value="SPORULATION PROTEIN RELATED"/>
    <property type="match status" value="1"/>
</dbReference>
<keyword evidence="4" id="KW-1133">Transmembrane helix</keyword>
<dbReference type="InterPro" id="IPR027417">
    <property type="entry name" value="P-loop_NTPase"/>
</dbReference>
<dbReference type="SMART" id="SM00382">
    <property type="entry name" value="AAA"/>
    <property type="match status" value="2"/>
</dbReference>
<name>A0A5B8M760_9MICO</name>
<organism evidence="6 7">
    <name type="scientific">Humibacter ginsenosidimutans</name>
    <dbReference type="NCBI Taxonomy" id="2599293"/>
    <lineage>
        <taxon>Bacteria</taxon>
        <taxon>Bacillati</taxon>
        <taxon>Actinomycetota</taxon>
        <taxon>Actinomycetes</taxon>
        <taxon>Micrococcales</taxon>
        <taxon>Microbacteriaceae</taxon>
        <taxon>Humibacter</taxon>
    </lineage>
</organism>